<evidence type="ECO:0000313" key="1">
    <source>
        <dbReference type="EMBL" id="KAF2607286.1"/>
    </source>
</evidence>
<sequence length="177" mass="20343">MVPEQLRSNLSSSILSSVESDGAHLHLALRLIRRIELDSSCFSVGYSAGLSRRRSARISISDYLCIASIDLSSSRLIPLWIYCFTWSRLLMIDAELRIVTYNLITEIFEMHICFLYGVLFELYLNLELLSIFFRLLLPLKMPGITLQFGWCLKVDESVASQIERFDIDEGKFHVQVV</sequence>
<proteinExistence type="predicted"/>
<comment type="caution">
    <text evidence="1">The sequence shown here is derived from an EMBL/GenBank/DDBJ whole genome shotgun (WGS) entry which is preliminary data.</text>
</comment>
<gene>
    <name evidence="1" type="ORF">F2Q68_00044816</name>
</gene>
<dbReference type="AlphaFoldDB" id="A0A8S9LPX0"/>
<protein>
    <submittedName>
        <fullName evidence="1">Uncharacterized protein</fullName>
    </submittedName>
</protein>
<reference evidence="1" key="1">
    <citation type="submission" date="2019-12" db="EMBL/GenBank/DDBJ databases">
        <title>Genome sequencing and annotation of Brassica cretica.</title>
        <authorList>
            <person name="Studholme D.J."/>
            <person name="Sarris P.F."/>
        </authorList>
    </citation>
    <scope>NUCLEOTIDE SEQUENCE</scope>
    <source>
        <strain evidence="1">PFS-001/15</strain>
        <tissue evidence="1">Leaf</tissue>
    </source>
</reference>
<accession>A0A8S9LPX0</accession>
<dbReference type="Proteomes" id="UP000712281">
    <property type="component" value="Unassembled WGS sequence"/>
</dbReference>
<organism evidence="1 2">
    <name type="scientific">Brassica cretica</name>
    <name type="common">Mustard</name>
    <dbReference type="NCBI Taxonomy" id="69181"/>
    <lineage>
        <taxon>Eukaryota</taxon>
        <taxon>Viridiplantae</taxon>
        <taxon>Streptophyta</taxon>
        <taxon>Embryophyta</taxon>
        <taxon>Tracheophyta</taxon>
        <taxon>Spermatophyta</taxon>
        <taxon>Magnoliopsida</taxon>
        <taxon>eudicotyledons</taxon>
        <taxon>Gunneridae</taxon>
        <taxon>Pentapetalae</taxon>
        <taxon>rosids</taxon>
        <taxon>malvids</taxon>
        <taxon>Brassicales</taxon>
        <taxon>Brassicaceae</taxon>
        <taxon>Brassiceae</taxon>
        <taxon>Brassica</taxon>
    </lineage>
</organism>
<evidence type="ECO:0000313" key="2">
    <source>
        <dbReference type="Proteomes" id="UP000712281"/>
    </source>
</evidence>
<name>A0A8S9LPX0_BRACR</name>
<dbReference type="EMBL" id="QGKW02000276">
    <property type="protein sequence ID" value="KAF2607286.1"/>
    <property type="molecule type" value="Genomic_DNA"/>
</dbReference>